<dbReference type="STRING" id="519424.AZF04_17690"/>
<keyword evidence="4" id="KW-1185">Reference proteome</keyword>
<feature type="transmembrane region" description="Helical" evidence="1">
    <location>
        <begin position="36"/>
        <end position="57"/>
    </location>
</feature>
<evidence type="ECO:0000313" key="4">
    <source>
        <dbReference type="Proteomes" id="UP000075806"/>
    </source>
</evidence>
<feature type="domain" description="VanZ-like" evidence="2">
    <location>
        <begin position="40"/>
        <end position="175"/>
    </location>
</feature>
<dbReference type="Proteomes" id="UP000075806">
    <property type="component" value="Unassembled WGS sequence"/>
</dbReference>
<dbReference type="AlphaFoldDB" id="A0A162EIK8"/>
<evidence type="ECO:0000259" key="2">
    <source>
        <dbReference type="Pfam" id="PF04892"/>
    </source>
</evidence>
<dbReference type="Pfam" id="PF04892">
    <property type="entry name" value="VanZ"/>
    <property type="match status" value="1"/>
</dbReference>
<dbReference type="RefSeq" id="WP_061948054.1">
    <property type="nucleotide sequence ID" value="NZ_LTAO01000010.1"/>
</dbReference>
<dbReference type="PANTHER" id="PTHR36834:SF1">
    <property type="entry name" value="INTEGRAL MEMBRANE PROTEIN"/>
    <property type="match status" value="1"/>
</dbReference>
<dbReference type="PANTHER" id="PTHR36834">
    <property type="entry name" value="MEMBRANE PROTEIN-RELATED"/>
    <property type="match status" value="1"/>
</dbReference>
<reference evidence="3" key="1">
    <citation type="submission" date="2016-02" db="EMBL/GenBank/DDBJ databases">
        <title>Genome sequence of Bacillus trypoxylicola KCTC 13244(T).</title>
        <authorList>
            <person name="Jeong H."/>
            <person name="Park S.-H."/>
            <person name="Choi S.-K."/>
        </authorList>
    </citation>
    <scope>NUCLEOTIDE SEQUENCE [LARGE SCALE GENOMIC DNA]</scope>
    <source>
        <strain evidence="3">KCTC 13244</strain>
    </source>
</reference>
<keyword evidence="1" id="KW-1133">Transmembrane helix</keyword>
<comment type="caution">
    <text evidence="3">The sequence shown here is derived from an EMBL/GenBank/DDBJ whole genome shotgun (WGS) entry which is preliminary data.</text>
</comment>
<feature type="transmembrane region" description="Helical" evidence="1">
    <location>
        <begin position="6"/>
        <end position="24"/>
    </location>
</feature>
<keyword evidence="1" id="KW-0812">Transmembrane</keyword>
<sequence>MYSTYNLLFIGLIILLIYIIVDVIKNKTDNLFRRLIFYSFIFYLLCIAQLTTGGIAFPPQNDYGQIIQLIPFYFIIDWLRIYDYNGFDWFFWNSVKLSFYNLIMLAPLGVYLSILFQHTKISKVFLIVFLISLTIEISQLILGYFGFVLGRGTNVDDLILNTLGGVIGFILMQFLKRLYDNKFKNNH</sequence>
<dbReference type="EMBL" id="LTAO01000010">
    <property type="protein sequence ID" value="KYG32996.1"/>
    <property type="molecule type" value="Genomic_DNA"/>
</dbReference>
<dbReference type="InterPro" id="IPR053150">
    <property type="entry name" value="Teicoplanin_resist-assoc"/>
</dbReference>
<proteinExistence type="predicted"/>
<protein>
    <recommendedName>
        <fullName evidence="2">VanZ-like domain-containing protein</fullName>
    </recommendedName>
</protein>
<organism evidence="3 4">
    <name type="scientific">Alkalihalobacillus trypoxylicola</name>
    <dbReference type="NCBI Taxonomy" id="519424"/>
    <lineage>
        <taxon>Bacteria</taxon>
        <taxon>Bacillati</taxon>
        <taxon>Bacillota</taxon>
        <taxon>Bacilli</taxon>
        <taxon>Bacillales</taxon>
        <taxon>Bacillaceae</taxon>
        <taxon>Alkalihalobacillus</taxon>
    </lineage>
</organism>
<dbReference type="InterPro" id="IPR006976">
    <property type="entry name" value="VanZ-like"/>
</dbReference>
<accession>A0A162EIK8</accession>
<dbReference type="OrthoDB" id="4822551at2"/>
<name>A0A162EIK8_9BACI</name>
<evidence type="ECO:0000256" key="1">
    <source>
        <dbReference type="SAM" id="Phobius"/>
    </source>
</evidence>
<feature type="transmembrane region" description="Helical" evidence="1">
    <location>
        <begin position="124"/>
        <end position="146"/>
    </location>
</feature>
<feature type="transmembrane region" description="Helical" evidence="1">
    <location>
        <begin position="97"/>
        <end position="117"/>
    </location>
</feature>
<evidence type="ECO:0000313" key="3">
    <source>
        <dbReference type="EMBL" id="KYG32996.1"/>
    </source>
</evidence>
<feature type="transmembrane region" description="Helical" evidence="1">
    <location>
        <begin position="158"/>
        <end position="175"/>
    </location>
</feature>
<gene>
    <name evidence="3" type="ORF">AZF04_17690</name>
</gene>
<keyword evidence="1" id="KW-0472">Membrane</keyword>